<keyword evidence="4" id="KW-1185">Reference proteome</keyword>
<evidence type="ECO:0000256" key="2">
    <source>
        <dbReference type="SAM" id="MobiDB-lite"/>
    </source>
</evidence>
<organism evidence="3 4">
    <name type="scientific">Kineosporia corallincola</name>
    <dbReference type="NCBI Taxonomy" id="2835133"/>
    <lineage>
        <taxon>Bacteria</taxon>
        <taxon>Bacillati</taxon>
        <taxon>Actinomycetota</taxon>
        <taxon>Actinomycetes</taxon>
        <taxon>Kineosporiales</taxon>
        <taxon>Kineosporiaceae</taxon>
        <taxon>Kineosporia</taxon>
    </lineage>
</organism>
<evidence type="ECO:0000313" key="3">
    <source>
        <dbReference type="EMBL" id="MBT0769051.1"/>
    </source>
</evidence>
<accession>A0ABS5TD87</accession>
<proteinExistence type="predicted"/>
<dbReference type="Proteomes" id="UP001197247">
    <property type="component" value="Unassembled WGS sequence"/>
</dbReference>
<name>A0ABS5TD87_9ACTN</name>
<sequence>MSTAFRGGPGNPATRQPNPGTLRRNRTTARLLRGDPPQNLVLSLDRTSTPESGGDGRLTGVRFRANQRRSRKIGTRLVMDDPAAVTHSRLGFRSLFSVPQQEEPDIVGAVTAQLVSWLRSKNYDADALRDDELVPLAKSVTGSTHHLKETDGSVIFHARVIEALNGTWTSKLTVHLPGRPTDDAAVLLEVSGPSKPGPPRLAKLLTGALSAHDSLSELGDVPKIVRTDDVDALVDVICDPDRRGLVFVAGMHESLPYDRWYTFVKRLLAASTGLAGKYFLDSAATVLLAESLGRSHAVSPGSVRTYMPGADPASELDALRHRILSTARISRDTHSRMSSLLRNRAHDEMLRAELPGKVRRIERRIADHLDRLLVAPPEQPVAPVASQIPTLSRPVEITAAQIPQPVRASPVDASALAAVQRVFQVDEPKAAHWERLAELALLGLAARENQERVVTQLSRLRDELEDSASDQKKLRWRLDDEQLEHSEALAELDAARRRNAYLEKQLIDSNQADLVYAGSAPSTRDEVSDFEEVLIRAQDLEHVVITCPESVPMSLTQHDPLGEWARKTWQILGVLDDYAAASLAGHCTTDVAGYLRNTPDGYRGYSANRHAVSESEDVRNNSKFRDARVLPVPESVVATGWVEMMAHFKIAQSGMISPRLHYYDDTSRSAKIYVGHIGQHLPTKRTN</sequence>
<protein>
    <submittedName>
        <fullName evidence="3">Uncharacterized protein</fullName>
    </submittedName>
</protein>
<dbReference type="EMBL" id="JAHBAY010000003">
    <property type="protein sequence ID" value="MBT0769051.1"/>
    <property type="molecule type" value="Genomic_DNA"/>
</dbReference>
<evidence type="ECO:0000256" key="1">
    <source>
        <dbReference type="SAM" id="Coils"/>
    </source>
</evidence>
<reference evidence="3 4" key="1">
    <citation type="submission" date="2021-05" db="EMBL/GenBank/DDBJ databases">
        <title>Kineosporia and Streptomyces sp. nov. two new marine actinobacteria isolated from Coral.</title>
        <authorList>
            <person name="Buangrab K."/>
            <person name="Sutthacheep M."/>
            <person name="Yeemin T."/>
            <person name="Harunari E."/>
            <person name="Igarashi Y."/>
            <person name="Kanchanasin P."/>
            <person name="Tanasupawat S."/>
            <person name="Phongsopitanun W."/>
        </authorList>
    </citation>
    <scope>NUCLEOTIDE SEQUENCE [LARGE SCALE GENOMIC DNA]</scope>
    <source>
        <strain evidence="3 4">J2-2</strain>
    </source>
</reference>
<comment type="caution">
    <text evidence="3">The sequence shown here is derived from an EMBL/GenBank/DDBJ whole genome shotgun (WGS) entry which is preliminary data.</text>
</comment>
<dbReference type="RefSeq" id="WP_214155341.1">
    <property type="nucleotide sequence ID" value="NZ_JAHBAY010000003.1"/>
</dbReference>
<evidence type="ECO:0000313" key="4">
    <source>
        <dbReference type="Proteomes" id="UP001197247"/>
    </source>
</evidence>
<keyword evidence="1" id="KW-0175">Coiled coil</keyword>
<feature type="coiled-coil region" evidence="1">
    <location>
        <begin position="447"/>
        <end position="505"/>
    </location>
</feature>
<gene>
    <name evidence="3" type="ORF">KIH74_08940</name>
</gene>
<feature type="region of interest" description="Disordered" evidence="2">
    <location>
        <begin position="1"/>
        <end position="59"/>
    </location>
</feature>